<protein>
    <submittedName>
        <fullName evidence="2">ABC transporter family substrate-binding protein</fullName>
    </submittedName>
</protein>
<gene>
    <name evidence="2" type="ORF">JK358_02880</name>
</gene>
<dbReference type="PANTHER" id="PTHR30290">
    <property type="entry name" value="PERIPLASMIC BINDING COMPONENT OF ABC TRANSPORTER"/>
    <property type="match status" value="1"/>
</dbReference>
<comment type="caution">
    <text evidence="2">The sequence shown here is derived from an EMBL/GenBank/DDBJ whole genome shotgun (WGS) entry which is preliminary data.</text>
</comment>
<dbReference type="Gene3D" id="3.40.190.10">
    <property type="entry name" value="Periplasmic binding protein-like II"/>
    <property type="match status" value="1"/>
</dbReference>
<feature type="domain" description="Solute-binding protein family 5" evidence="1">
    <location>
        <begin position="118"/>
        <end position="472"/>
    </location>
</feature>
<dbReference type="Pfam" id="PF00496">
    <property type="entry name" value="SBP_bac_5"/>
    <property type="match status" value="1"/>
</dbReference>
<sequence length="558" mass="60564">MRIRSTAVRLAIPMVALGVLVSGCSGGNKVEAGSSTIGSTNDINPHPVEDLAPGGNLRLSLSAMPASFNPMHVDGNTGDTSEVLTPVVPTAWKADAAGQLNLDTDYYTDIKLTETSPQKVVYTINPKVMWSDGTPLTWEDFRAQWQAMNGTNDEYLVASSSGYERIGSVERGVDDRQVVVTYKEPYAEWQGPFSVVLPKANFASPQAFNEWARNGLPVSAGPFTITNIDRTQNRITLGRNPNWWGDTPVLDTITFSVLDNAALLGAMQNNELDEASMSGLANVTAASNIPNVTVRRTPRNYWSHLTFNGAPGALLSDVGVRRAVAKAIDRQAIVDTNQHGIVAEPKVLNNHVFLNGQKGYQDNAESVAYNPDAAAQELEALGWVIPPGGTVREKDGRKLILKDVMYQQDAWVDMAKIVQANLAKVGVGLEIQTVPGTGLFTNVIDPGNYDLAQYSYSGSTLPLGSLRQIYYYDPENWQGNKARIGSPELNTLIDQTLRELDPAKAIEMANQVDRKIFEEVHSLPLTQSAGVVAVNSKLANWGAFGLADPDYTKVGFLK</sequence>
<dbReference type="CDD" id="cd08501">
    <property type="entry name" value="PBP2_Lpqw"/>
    <property type="match status" value="1"/>
</dbReference>
<dbReference type="InterPro" id="IPR000914">
    <property type="entry name" value="SBP_5_dom"/>
</dbReference>
<name>A0ABS1LYK3_9NOCA</name>
<reference evidence="2 3" key="1">
    <citation type="submission" date="2021-01" db="EMBL/GenBank/DDBJ databases">
        <title>WGS of actinomycetes isolated from Thailand.</title>
        <authorList>
            <person name="Thawai C."/>
        </authorList>
    </citation>
    <scope>NUCLEOTIDE SEQUENCE [LARGE SCALE GENOMIC DNA]</scope>
    <source>
        <strain evidence="2 3">LPG 2</strain>
    </source>
</reference>
<dbReference type="InterPro" id="IPR039424">
    <property type="entry name" value="SBP_5"/>
</dbReference>
<evidence type="ECO:0000313" key="2">
    <source>
        <dbReference type="EMBL" id="MBL1073334.1"/>
    </source>
</evidence>
<dbReference type="EMBL" id="JAERRJ010000001">
    <property type="protein sequence ID" value="MBL1073334.1"/>
    <property type="molecule type" value="Genomic_DNA"/>
</dbReference>
<evidence type="ECO:0000259" key="1">
    <source>
        <dbReference type="Pfam" id="PF00496"/>
    </source>
</evidence>
<dbReference type="SUPFAM" id="SSF53850">
    <property type="entry name" value="Periplasmic binding protein-like II"/>
    <property type="match status" value="1"/>
</dbReference>
<proteinExistence type="predicted"/>
<dbReference type="PANTHER" id="PTHR30290:SF65">
    <property type="entry name" value="MONOACYL PHOSPHATIDYLINOSITOL TETRAMANNOSIDE-BINDING PROTEIN LPQW-RELATED"/>
    <property type="match status" value="1"/>
</dbReference>
<dbReference type="Gene3D" id="3.10.105.10">
    <property type="entry name" value="Dipeptide-binding Protein, Domain 3"/>
    <property type="match status" value="1"/>
</dbReference>
<organism evidence="2 3">
    <name type="scientific">Nocardia acididurans</name>
    <dbReference type="NCBI Taxonomy" id="2802282"/>
    <lineage>
        <taxon>Bacteria</taxon>
        <taxon>Bacillati</taxon>
        <taxon>Actinomycetota</taxon>
        <taxon>Actinomycetes</taxon>
        <taxon>Mycobacteriales</taxon>
        <taxon>Nocardiaceae</taxon>
        <taxon>Nocardia</taxon>
    </lineage>
</organism>
<keyword evidence="3" id="KW-1185">Reference proteome</keyword>
<accession>A0ABS1LYK3</accession>
<dbReference type="PIRSF" id="PIRSF002741">
    <property type="entry name" value="MppA"/>
    <property type="match status" value="1"/>
</dbReference>
<dbReference type="InterPro" id="IPR030678">
    <property type="entry name" value="Peptide/Ni-bd"/>
</dbReference>
<dbReference type="Gene3D" id="3.90.76.10">
    <property type="entry name" value="Dipeptide-binding Protein, Domain 1"/>
    <property type="match status" value="1"/>
</dbReference>
<evidence type="ECO:0000313" key="3">
    <source>
        <dbReference type="Proteomes" id="UP000602198"/>
    </source>
</evidence>
<dbReference type="Proteomes" id="UP000602198">
    <property type="component" value="Unassembled WGS sequence"/>
</dbReference>
<dbReference type="PROSITE" id="PS51257">
    <property type="entry name" value="PROKAR_LIPOPROTEIN"/>
    <property type="match status" value="1"/>
</dbReference>
<dbReference type="RefSeq" id="WP_201943197.1">
    <property type="nucleotide sequence ID" value="NZ_JAERRJ010000001.1"/>
</dbReference>